<dbReference type="STRING" id="1620.IV67_GL000658"/>
<dbReference type="OrthoDB" id="9802350at2"/>
<dbReference type="RefSeq" id="WP_057788126.1">
    <property type="nucleotide sequence ID" value="NZ_JQCD01000024.1"/>
</dbReference>
<dbReference type="InterPro" id="IPR006439">
    <property type="entry name" value="HAD-SF_hydro_IA"/>
</dbReference>
<dbReference type="GO" id="GO:0008253">
    <property type="term" value="F:5'-nucleotidase activity"/>
    <property type="evidence" value="ECO:0007669"/>
    <property type="project" value="InterPro"/>
</dbReference>
<dbReference type="NCBIfam" id="TIGR02254">
    <property type="entry name" value="YjjG_YfnB"/>
    <property type="match status" value="1"/>
</dbReference>
<accession>A0A0R2JIN3</accession>
<dbReference type="PANTHER" id="PTHR47478:SF1">
    <property type="entry name" value="PYRIMIDINE 5'-NUCLEOTIDASE YJJG"/>
    <property type="match status" value="1"/>
</dbReference>
<dbReference type="InterPro" id="IPR052550">
    <property type="entry name" value="Pyrimidine_5'-ntase_YjjG"/>
</dbReference>
<dbReference type="Pfam" id="PF13419">
    <property type="entry name" value="HAD_2"/>
    <property type="match status" value="1"/>
</dbReference>
<dbReference type="AlphaFoldDB" id="A0A0R2JIN3"/>
<dbReference type="InterPro" id="IPR041492">
    <property type="entry name" value="HAD_2"/>
</dbReference>
<comment type="caution">
    <text evidence="1">The sequence shown here is derived from an EMBL/GenBank/DDBJ whole genome shotgun (WGS) entry which is preliminary data.</text>
</comment>
<dbReference type="SFLD" id="SFLDS00003">
    <property type="entry name" value="Haloacid_Dehalogenase"/>
    <property type="match status" value="1"/>
</dbReference>
<dbReference type="Gene3D" id="3.40.50.1000">
    <property type="entry name" value="HAD superfamily/HAD-like"/>
    <property type="match status" value="1"/>
</dbReference>
<evidence type="ECO:0000313" key="2">
    <source>
        <dbReference type="Proteomes" id="UP000051673"/>
    </source>
</evidence>
<evidence type="ECO:0000313" key="1">
    <source>
        <dbReference type="EMBL" id="KRN77138.1"/>
    </source>
</evidence>
<dbReference type="PRINTS" id="PR00413">
    <property type="entry name" value="HADHALOGNASE"/>
</dbReference>
<gene>
    <name evidence="1" type="ORF">IV67_GL000658</name>
</gene>
<dbReference type="SUPFAM" id="SSF56784">
    <property type="entry name" value="HAD-like"/>
    <property type="match status" value="1"/>
</dbReference>
<protein>
    <submittedName>
        <fullName evidence="1">HAD superfamily phosphatase</fullName>
    </submittedName>
</protein>
<dbReference type="InterPro" id="IPR023198">
    <property type="entry name" value="PGP-like_dom2"/>
</dbReference>
<dbReference type="EMBL" id="JQCD01000024">
    <property type="protein sequence ID" value="KRN77138.1"/>
    <property type="molecule type" value="Genomic_DNA"/>
</dbReference>
<dbReference type="PANTHER" id="PTHR47478">
    <property type="match status" value="1"/>
</dbReference>
<organism evidence="1 2">
    <name type="scientific">Weissella minor</name>
    <dbReference type="NCBI Taxonomy" id="1620"/>
    <lineage>
        <taxon>Bacteria</taxon>
        <taxon>Bacillati</taxon>
        <taxon>Bacillota</taxon>
        <taxon>Bacilli</taxon>
        <taxon>Lactobacillales</taxon>
        <taxon>Lactobacillaceae</taxon>
        <taxon>Weissella</taxon>
    </lineage>
</organism>
<dbReference type="InterPro" id="IPR011951">
    <property type="entry name" value="HAD-SF_hydro_IA_YjjG/PynA"/>
</dbReference>
<dbReference type="Proteomes" id="UP000051673">
    <property type="component" value="Unassembled WGS sequence"/>
</dbReference>
<sequence length="230" mass="25779">MTYKYLIFDLDDTLFDFKGGEMAGLENVFMNHGFSSDLTQKAMAIYVEINRGLWAAFEKGEIEKSEIHETRFDRVLAQLGLSGDGLSFEKDYRQELNHNYRLLKGAESLLKDLQTAGYHLIAGTNGEAQTQHLRLEHTGLRPYFEQVYISDEIGVAKPNKVFFDIIFGENPAMSQTNTLMIGDGVASDMLGGQNAGLDTMWVNFKDLPTPSSIQPTYTVASYAALREVLI</sequence>
<dbReference type="SFLD" id="SFLDG01129">
    <property type="entry name" value="C1.5:_HAD__Beta-PGM__Phosphata"/>
    <property type="match status" value="1"/>
</dbReference>
<dbReference type="NCBIfam" id="TIGR01549">
    <property type="entry name" value="HAD-SF-IA-v1"/>
    <property type="match status" value="1"/>
</dbReference>
<dbReference type="PATRIC" id="fig|1620.3.peg.666"/>
<reference evidence="1 2" key="1">
    <citation type="journal article" date="2015" name="Genome Announc.">
        <title>Expanding the biotechnology potential of lactobacilli through comparative genomics of 213 strains and associated genera.</title>
        <authorList>
            <person name="Sun Z."/>
            <person name="Harris H.M."/>
            <person name="McCann A."/>
            <person name="Guo C."/>
            <person name="Argimon S."/>
            <person name="Zhang W."/>
            <person name="Yang X."/>
            <person name="Jeffery I.B."/>
            <person name="Cooney J.C."/>
            <person name="Kagawa T.F."/>
            <person name="Liu W."/>
            <person name="Song Y."/>
            <person name="Salvetti E."/>
            <person name="Wrobel A."/>
            <person name="Rasinkangas P."/>
            <person name="Parkhill J."/>
            <person name="Rea M.C."/>
            <person name="O'Sullivan O."/>
            <person name="Ritari J."/>
            <person name="Douillard F.P."/>
            <person name="Paul Ross R."/>
            <person name="Yang R."/>
            <person name="Briner A.E."/>
            <person name="Felis G.E."/>
            <person name="de Vos W.M."/>
            <person name="Barrangou R."/>
            <person name="Klaenhammer T.R."/>
            <person name="Caufield P.W."/>
            <person name="Cui Y."/>
            <person name="Zhang H."/>
            <person name="O'Toole P.W."/>
        </authorList>
    </citation>
    <scope>NUCLEOTIDE SEQUENCE [LARGE SCALE GENOMIC DNA]</scope>
    <source>
        <strain evidence="1 2">DSM 20014</strain>
    </source>
</reference>
<keyword evidence="2" id="KW-1185">Reference proteome</keyword>
<dbReference type="Gene3D" id="1.10.150.240">
    <property type="entry name" value="Putative phosphatase, domain 2"/>
    <property type="match status" value="1"/>
</dbReference>
<dbReference type="InterPro" id="IPR023214">
    <property type="entry name" value="HAD_sf"/>
</dbReference>
<name>A0A0R2JIN3_9LACO</name>
<proteinExistence type="predicted"/>
<dbReference type="InterPro" id="IPR036412">
    <property type="entry name" value="HAD-like_sf"/>
</dbReference>